<accession>A0A927C032</accession>
<name>A0A927C032_9GAMM</name>
<dbReference type="PANTHER" id="PTHR38765">
    <property type="entry name" value="DUF484 DOMAIN-CONTAINING PROTEIN"/>
    <property type="match status" value="1"/>
</dbReference>
<dbReference type="Proteomes" id="UP000610558">
    <property type="component" value="Unassembled WGS sequence"/>
</dbReference>
<evidence type="ECO:0000313" key="2">
    <source>
        <dbReference type="EMBL" id="MBD2857412.1"/>
    </source>
</evidence>
<protein>
    <submittedName>
        <fullName evidence="2">DUF484 family protein</fullName>
    </submittedName>
</protein>
<dbReference type="PANTHER" id="PTHR38765:SF1">
    <property type="entry name" value="DUF484 DOMAIN-CONTAINING PROTEIN"/>
    <property type="match status" value="1"/>
</dbReference>
<dbReference type="AlphaFoldDB" id="A0A927C032"/>
<dbReference type="Gene3D" id="3.30.450.40">
    <property type="match status" value="1"/>
</dbReference>
<dbReference type="InterPro" id="IPR029016">
    <property type="entry name" value="GAF-like_dom_sf"/>
</dbReference>
<evidence type="ECO:0000313" key="3">
    <source>
        <dbReference type="Proteomes" id="UP000610558"/>
    </source>
</evidence>
<keyword evidence="1" id="KW-0175">Coiled coil</keyword>
<feature type="coiled-coil region" evidence="1">
    <location>
        <begin position="48"/>
        <end position="75"/>
    </location>
</feature>
<keyword evidence="3" id="KW-1185">Reference proteome</keyword>
<proteinExistence type="predicted"/>
<reference evidence="2" key="1">
    <citation type="submission" date="2020-09" db="EMBL/GenBank/DDBJ databases">
        <authorList>
            <person name="Yoon J.-W."/>
        </authorList>
    </citation>
    <scope>NUCLEOTIDE SEQUENCE</scope>
    <source>
        <strain evidence="2">KMU-158</strain>
    </source>
</reference>
<gene>
    <name evidence="2" type="ORF">IB286_00230</name>
</gene>
<dbReference type="RefSeq" id="WP_190761668.1">
    <property type="nucleotide sequence ID" value="NZ_JACXLD010000001.1"/>
</dbReference>
<dbReference type="EMBL" id="JACXLD010000001">
    <property type="protein sequence ID" value="MBD2857412.1"/>
    <property type="molecule type" value="Genomic_DNA"/>
</dbReference>
<organism evidence="2 3">
    <name type="scientific">Spongiibacter pelagi</name>
    <dbReference type="NCBI Taxonomy" id="2760804"/>
    <lineage>
        <taxon>Bacteria</taxon>
        <taxon>Pseudomonadati</taxon>
        <taxon>Pseudomonadota</taxon>
        <taxon>Gammaproteobacteria</taxon>
        <taxon>Cellvibrionales</taxon>
        <taxon>Spongiibacteraceae</taxon>
        <taxon>Spongiibacter</taxon>
    </lineage>
</organism>
<evidence type="ECO:0000256" key="1">
    <source>
        <dbReference type="SAM" id="Coils"/>
    </source>
</evidence>
<comment type="caution">
    <text evidence="2">The sequence shown here is derived from an EMBL/GenBank/DDBJ whole genome shotgun (WGS) entry which is preliminary data.</text>
</comment>
<dbReference type="InterPro" id="IPR007435">
    <property type="entry name" value="DUF484"/>
</dbReference>
<sequence>METVDANKDNLPSEAEVQRYLRNHPGFFLQNEDILADLKLAHQSGKAVSLLERQVEVLRDRNKDMRNRLSSLLDNAQHNDILFERSKSLILSIIEAKRAEELSQVLCRKLVNDFDNIDYASLIVFADPKQIGSSQLKVVSPERAREKLGNLLRSGKGVCGVLRADELSFLFGEHAGHVGSAALMPVRAGNIDGVLAVASKNPAHFKSSMGTMFLEYIVEVINRCLPKTLRVIG</sequence>
<dbReference type="Pfam" id="PF04340">
    <property type="entry name" value="DUF484"/>
    <property type="match status" value="1"/>
</dbReference>